<dbReference type="Proteomes" id="UP000886667">
    <property type="component" value="Unassembled WGS sequence"/>
</dbReference>
<evidence type="ECO:0000313" key="2">
    <source>
        <dbReference type="Proteomes" id="UP000886667"/>
    </source>
</evidence>
<proteinExistence type="predicted"/>
<dbReference type="EMBL" id="JAEPCM010000362">
    <property type="protein sequence ID" value="MCG7946827.1"/>
    <property type="molecule type" value="Genomic_DNA"/>
</dbReference>
<evidence type="ECO:0000313" key="1">
    <source>
        <dbReference type="EMBL" id="MCG7946827.1"/>
    </source>
</evidence>
<protein>
    <submittedName>
        <fullName evidence="1">Uncharacterized protein</fullName>
    </submittedName>
</protein>
<organism evidence="1 2">
    <name type="scientific">Candidatus Thiodiazotropha taylori</name>
    <dbReference type="NCBI Taxonomy" id="2792791"/>
    <lineage>
        <taxon>Bacteria</taxon>
        <taxon>Pseudomonadati</taxon>
        <taxon>Pseudomonadota</taxon>
        <taxon>Gammaproteobacteria</taxon>
        <taxon>Chromatiales</taxon>
        <taxon>Sedimenticolaceae</taxon>
        <taxon>Candidatus Thiodiazotropha</taxon>
    </lineage>
</organism>
<sequence>MVNRLAMPGWSFFKDKVKAVEITRSKVLKLKFNKTQEWEIHGLVFIDPSESAHEMIGRLNAASQMGRRLHAHPYIHREASRDRRRLMLDKAHRYPGDRRREDRRRISLASQVVDAFN</sequence>
<dbReference type="AlphaFoldDB" id="A0A9E4KDX6"/>
<comment type="caution">
    <text evidence="1">The sequence shown here is derived from an EMBL/GenBank/DDBJ whole genome shotgun (WGS) entry which is preliminary data.</text>
</comment>
<accession>A0A9E4KDX6</accession>
<name>A0A9E4KDX6_9GAMM</name>
<gene>
    <name evidence="1" type="ORF">JAZ07_10835</name>
</gene>
<reference evidence="1" key="1">
    <citation type="journal article" date="2021" name="Proc. Natl. Acad. Sci. U.S.A.">
        <title>Global biogeography of chemosynthetic symbionts reveals both localized and globally distributed symbiont groups. .</title>
        <authorList>
            <person name="Osvatic J.T."/>
            <person name="Wilkins L.G.E."/>
            <person name="Leibrecht L."/>
            <person name="Leray M."/>
            <person name="Zauner S."/>
            <person name="Polzin J."/>
            <person name="Camacho Y."/>
            <person name="Gros O."/>
            <person name="van Gils J.A."/>
            <person name="Eisen J.A."/>
            <person name="Petersen J.M."/>
            <person name="Yuen B."/>
        </authorList>
    </citation>
    <scope>NUCLEOTIDE SEQUENCE</scope>
    <source>
        <strain evidence="1">MAGclacostrist064TRANS</strain>
    </source>
</reference>